<comment type="caution">
    <text evidence="2">The sequence shown here is derived from an EMBL/GenBank/DDBJ whole genome shotgun (WGS) entry which is preliminary data.</text>
</comment>
<accession>A0A8H5X2I5</accession>
<dbReference type="Proteomes" id="UP000567885">
    <property type="component" value="Unassembled WGS sequence"/>
</dbReference>
<feature type="region of interest" description="Disordered" evidence="1">
    <location>
        <begin position="127"/>
        <end position="148"/>
    </location>
</feature>
<dbReference type="OrthoDB" id="5097863at2759"/>
<protein>
    <submittedName>
        <fullName evidence="2">Uncharacterized protein</fullName>
    </submittedName>
</protein>
<feature type="region of interest" description="Disordered" evidence="1">
    <location>
        <begin position="1"/>
        <end position="22"/>
    </location>
</feature>
<gene>
    <name evidence="2" type="ORF">FHETE_224</name>
</gene>
<organism evidence="2 3">
    <name type="scientific">Fusarium heterosporum</name>
    <dbReference type="NCBI Taxonomy" id="42747"/>
    <lineage>
        <taxon>Eukaryota</taxon>
        <taxon>Fungi</taxon>
        <taxon>Dikarya</taxon>
        <taxon>Ascomycota</taxon>
        <taxon>Pezizomycotina</taxon>
        <taxon>Sordariomycetes</taxon>
        <taxon>Hypocreomycetidae</taxon>
        <taxon>Hypocreales</taxon>
        <taxon>Nectriaceae</taxon>
        <taxon>Fusarium</taxon>
        <taxon>Fusarium heterosporum species complex</taxon>
    </lineage>
</organism>
<evidence type="ECO:0000313" key="2">
    <source>
        <dbReference type="EMBL" id="KAF5680836.1"/>
    </source>
</evidence>
<dbReference type="EMBL" id="JAAGWQ010000003">
    <property type="protein sequence ID" value="KAF5680836.1"/>
    <property type="molecule type" value="Genomic_DNA"/>
</dbReference>
<feature type="compositionally biased region" description="Pro residues" evidence="1">
    <location>
        <begin position="13"/>
        <end position="22"/>
    </location>
</feature>
<evidence type="ECO:0000256" key="1">
    <source>
        <dbReference type="SAM" id="MobiDB-lite"/>
    </source>
</evidence>
<keyword evidence="3" id="KW-1185">Reference proteome</keyword>
<evidence type="ECO:0000313" key="3">
    <source>
        <dbReference type="Proteomes" id="UP000567885"/>
    </source>
</evidence>
<dbReference type="AlphaFoldDB" id="A0A8H5X2I5"/>
<name>A0A8H5X2I5_FUSHE</name>
<sequence>MTRAIPVSTAPTPSQPVQPVPPNCMKSHRKEGSFTVFRGAVQKVKAATIDWTTERSDEWIKKYGHKNKTVASTENHGLVDRLKEGTGEDFDEVSPFFSSYPSSRVLGRQEYRVKRFCAGSTPPLDALVSEGEENGLSDPDQGPSAWVSDRNWYPEELQHVEASKEPYERVLDSKELFTILEKKRFSEEENDQEVGPPRRIYVNKPDGNSIFAILKTTPPSQVPGYQELLANYITGDPSPVIRSREIFWWGANCFLFSFNLPFFVTSSQAHGDDRTLFNGKRPLRRRYDLSFLNLGVDEQEYFNENGFAQESLFLVEGVCSIVVTGRSDKYWTAACFNDDLTKDEDEPRLSPEDEVQHIDGETDPIIIKMENAAVLPRAYALAALATTLMKIADYHRDIQAELRISLNHHTPTPWHSFPDSLSNDQMNDWRKKYFDVLNLVIDCNIRLIEKLERFLSRDLLMTDAGLPQHPLWQSVIREERAIQSLIEIRDSLDQLSDVNSELTRFLKVCLEERREVRMTEIHYDLVDFF</sequence>
<proteinExistence type="predicted"/>
<reference evidence="2 3" key="1">
    <citation type="submission" date="2020-05" db="EMBL/GenBank/DDBJ databases">
        <title>Identification and distribution of gene clusters putatively required for synthesis of sphingolipid metabolism inhibitors in phylogenetically diverse species of the filamentous fungus Fusarium.</title>
        <authorList>
            <person name="Kim H.-S."/>
            <person name="Busman M."/>
            <person name="Brown D.W."/>
            <person name="Divon H."/>
            <person name="Uhlig S."/>
            <person name="Proctor R.H."/>
        </authorList>
    </citation>
    <scope>NUCLEOTIDE SEQUENCE [LARGE SCALE GENOMIC DNA]</scope>
    <source>
        <strain evidence="2 3">NRRL 20693</strain>
    </source>
</reference>